<dbReference type="Proteomes" id="UP000623687">
    <property type="component" value="Unassembled WGS sequence"/>
</dbReference>
<feature type="compositionally biased region" description="Acidic residues" evidence="1">
    <location>
        <begin position="612"/>
        <end position="624"/>
    </location>
</feature>
<dbReference type="Pfam" id="PF09444">
    <property type="entry name" value="MRC1"/>
    <property type="match status" value="1"/>
</dbReference>
<feature type="region of interest" description="Disordered" evidence="1">
    <location>
        <begin position="1356"/>
        <end position="1519"/>
    </location>
</feature>
<dbReference type="GeneID" id="59375151"/>
<dbReference type="OrthoDB" id="3361281at2759"/>
<feature type="compositionally biased region" description="Gly residues" evidence="1">
    <location>
        <begin position="1475"/>
        <end position="1499"/>
    </location>
</feature>
<dbReference type="RefSeq" id="XP_036633410.1">
    <property type="nucleotide sequence ID" value="XM_036774908.1"/>
</dbReference>
<comment type="caution">
    <text evidence="3">The sequence shown here is derived from an EMBL/GenBank/DDBJ whole genome shotgun (WGS) entry which is preliminary data.</text>
</comment>
<feature type="region of interest" description="Disordered" evidence="1">
    <location>
        <begin position="949"/>
        <end position="1047"/>
    </location>
</feature>
<feature type="compositionally biased region" description="Acidic residues" evidence="1">
    <location>
        <begin position="1305"/>
        <end position="1315"/>
    </location>
</feature>
<feature type="compositionally biased region" description="Polar residues" evidence="1">
    <location>
        <begin position="159"/>
        <end position="184"/>
    </location>
</feature>
<protein>
    <recommendedName>
        <fullName evidence="2">DNA replication checkpoint mediator MRC1 domain-containing protein</fullName>
    </recommendedName>
</protein>
<feature type="compositionally biased region" description="Low complexity" evidence="1">
    <location>
        <begin position="672"/>
        <end position="688"/>
    </location>
</feature>
<feature type="compositionally biased region" description="Low complexity" evidence="1">
    <location>
        <begin position="185"/>
        <end position="198"/>
    </location>
</feature>
<feature type="compositionally biased region" description="Basic and acidic residues" evidence="1">
    <location>
        <begin position="1500"/>
        <end position="1519"/>
    </location>
</feature>
<feature type="compositionally biased region" description="Low complexity" evidence="1">
    <location>
        <begin position="234"/>
        <end position="245"/>
    </location>
</feature>
<evidence type="ECO:0000313" key="3">
    <source>
        <dbReference type="EMBL" id="KAF7433383.1"/>
    </source>
</evidence>
<feature type="compositionally biased region" description="Basic and acidic residues" evidence="1">
    <location>
        <begin position="414"/>
        <end position="428"/>
    </location>
</feature>
<feature type="compositionally biased region" description="Low complexity" evidence="1">
    <location>
        <begin position="790"/>
        <end position="801"/>
    </location>
</feature>
<feature type="region of interest" description="Disordered" evidence="1">
    <location>
        <begin position="1159"/>
        <end position="1212"/>
    </location>
</feature>
<feature type="compositionally biased region" description="Basic and acidic residues" evidence="1">
    <location>
        <begin position="313"/>
        <end position="322"/>
    </location>
</feature>
<reference evidence="3" key="1">
    <citation type="submission" date="2019-07" db="EMBL/GenBank/DDBJ databases">
        <authorList>
            <person name="Palmer J.M."/>
        </authorList>
    </citation>
    <scope>NUCLEOTIDE SEQUENCE</scope>
    <source>
        <strain evidence="3">PC9</strain>
    </source>
</reference>
<feature type="compositionally biased region" description="Gly residues" evidence="1">
    <location>
        <begin position="1444"/>
        <end position="1460"/>
    </location>
</feature>
<feature type="compositionally biased region" description="Low complexity" evidence="1">
    <location>
        <begin position="1357"/>
        <end position="1385"/>
    </location>
</feature>
<feature type="compositionally biased region" description="Polar residues" evidence="1">
    <location>
        <begin position="43"/>
        <end position="62"/>
    </location>
</feature>
<gene>
    <name evidence="3" type="ORF">PC9H_005333</name>
</gene>
<feature type="domain" description="DNA replication checkpoint mediator MRC1" evidence="2">
    <location>
        <begin position="1080"/>
        <end position="1217"/>
    </location>
</feature>
<feature type="compositionally biased region" description="Polar residues" evidence="1">
    <location>
        <begin position="207"/>
        <end position="222"/>
    </location>
</feature>
<feature type="region of interest" description="Disordered" evidence="1">
    <location>
        <begin position="1297"/>
        <end position="1331"/>
    </location>
</feature>
<feature type="compositionally biased region" description="Basic and acidic residues" evidence="1">
    <location>
        <begin position="1198"/>
        <end position="1212"/>
    </location>
</feature>
<dbReference type="EMBL" id="JACETU010000003">
    <property type="protein sequence ID" value="KAF7433383.1"/>
    <property type="molecule type" value="Genomic_DNA"/>
</dbReference>
<feature type="compositionally biased region" description="Basic and acidic residues" evidence="1">
    <location>
        <begin position="1464"/>
        <end position="1474"/>
    </location>
</feature>
<dbReference type="VEuPathDB" id="FungiDB:PC9H_005333"/>
<feature type="compositionally biased region" description="Basic and acidic residues" evidence="1">
    <location>
        <begin position="1316"/>
        <end position="1327"/>
    </location>
</feature>
<feature type="compositionally biased region" description="Basic residues" evidence="1">
    <location>
        <begin position="300"/>
        <end position="312"/>
    </location>
</feature>
<feature type="compositionally biased region" description="Acidic residues" evidence="1">
    <location>
        <begin position="1175"/>
        <end position="1185"/>
    </location>
</feature>
<evidence type="ECO:0000256" key="1">
    <source>
        <dbReference type="SAM" id="MobiDB-lite"/>
    </source>
</evidence>
<feature type="compositionally biased region" description="Polar residues" evidence="1">
    <location>
        <begin position="807"/>
        <end position="822"/>
    </location>
</feature>
<proteinExistence type="predicted"/>
<sequence length="1533" mass="166070">MTLSKEYSIVADSTMSLSSPEPSPVVKRAAKTYGRRREPETLPASSSYSDATSVGSPCSIYQTGPAGLDEEIPPTSDAPCTHSEPEEVEDEANDSDADDTGNSAGFEFAWRKQLRDIDEADDDDPLVAHNVADPQAAFDASDSLSPTRAKDATAPLESKSANNNLAPPLSVDSTHSSRGSSLQPSSNNSTTTRTSTASPRRRPAIPNSDSATSPFTKSSPHLATSPPVPHPINTPGSGPSSTPPTSDDEMPTDPFAKGKLRKRSTTRRRLSFTPQPLGDDVPPSPTRASGQEKQTDSPARKRPTKKGKSRAPTKKELEETTRARARLAVDQHVSLPRTEVPQKYSITQFFGMLNRPSDALVAPNQLSDPIGQFSSPPKMPTVGRPASPPPDLAENPLPPNGDDSDEELPAEVPYARERQAQRNVDLREVKRKALAAQQLRPQEDSDDDLLVVDNATAARDMHMVAQEAAKERRSLKKRHMGPSQGKRIIERFGYAPSRKGEKLQTQVNAKLFESVEAQRRAEVERKQAEWKKRGGIIKSETDPIVAVKGGEDVLKVYAEKVLNAAQEEADEEDVADGSDQEWVPDEAQMRGSASPEPAEVEDVLPNDGSGSGEDEDTTMVDPENELPVSSQEAAENASAGPSSRRSRAVKVIDSDDEDENVSPHSQFRRVQGSAPDSPCSVSSSAGSPQVIVHRASLSSFEFDGDENDKENNTRLMFDRSDDKENHAVVRHGLDARPTLGSRQSSLRNVGDEAVRGVSLSPGQRSDRQADERDEGGSKPRKPLKEIDADPFMSPSTSTSFTARLLNASPQETAAAPTQRQPSLSPFLAKRFSPLNFDPSQAPDENEAMDMDGFKVPALQTSFSQLYASQTQAPGPPARSGGLDKLRKPEALNELPLTLDVTLQPALDVSEHLRKRADAVFEKEQEYLIDALQPKQSTQPQLFINDHGFLTQTRPDVGSPEVYRTFSPSQRTPLLRNRTQPNFSQDSSLTQATLTSQSRHPLRTLSMLGDPDPDTPDISPLRRLRRHRSSSPTPLKDTGYDSSPAQSPVKKAQLLNAFDVLKRNAARRGGARAERDADLGREFVEAEAEESDDDMGHWGPRKRDDEAEEAEALEADTTLVEMMDDKDMDAEVVAADRVLEKFQEHVLEDDEKLQKLHQDAVDGKLRNKRRNRIDLDGSDDESDEDADAIRRRLHKRPKTDRNDIQALGRSEETKAFFDTYQDDLVDDDQALWVGVSQEDPPRSGGAPEESDRSEDEDEDEDEDGEREERSRQGVSVHEIRRQVLERLDGGDIETINVNDVSWIDGRDEDEEGEGEEMSSRVRVKDVNGRPKSATAAFKKKAWMDVDLDLDLDAETIQSRGSASSSAARGSRSFQTQTSASASASVSLNGCDGREGGGGGGGGGGGEDVLDSEAKRLMRWAAGERRSGRLESTGRSVGGAAVTGHKGVGGIRMKGSGTGTGAGTFRARELGGRKGDGGAGAGSRGGGGATGGGGGGSGGNGGKREKMGVERTRSVGVERTRSVVLGNVDRKGRFA</sequence>
<feature type="compositionally biased region" description="Acidic residues" evidence="1">
    <location>
        <begin position="86"/>
        <end position="99"/>
    </location>
</feature>
<feature type="compositionally biased region" description="Polar residues" evidence="1">
    <location>
        <begin position="965"/>
        <end position="982"/>
    </location>
</feature>
<dbReference type="InterPro" id="IPR018564">
    <property type="entry name" value="Repl_chkpnt_MRC1_dom"/>
</dbReference>
<feature type="region of interest" description="Disordered" evidence="1">
    <location>
        <begin position="1085"/>
        <end position="1111"/>
    </location>
</feature>
<feature type="region of interest" description="Disordered" evidence="1">
    <location>
        <begin position="1227"/>
        <end position="1276"/>
    </location>
</feature>
<feature type="compositionally biased region" description="Basic and acidic residues" evidence="1">
    <location>
        <begin position="764"/>
        <end position="787"/>
    </location>
</feature>
<feature type="compositionally biased region" description="Low complexity" evidence="1">
    <location>
        <begin position="983"/>
        <end position="997"/>
    </location>
</feature>
<feature type="region of interest" description="Disordered" evidence="1">
    <location>
        <begin position="1"/>
        <end position="107"/>
    </location>
</feature>
<evidence type="ECO:0000313" key="4">
    <source>
        <dbReference type="Proteomes" id="UP000623687"/>
    </source>
</evidence>
<keyword evidence="4" id="KW-1185">Reference proteome</keyword>
<feature type="compositionally biased region" description="Polar residues" evidence="1">
    <location>
        <begin position="1"/>
        <end position="20"/>
    </location>
</feature>
<feature type="compositionally biased region" description="Basic and acidic residues" evidence="1">
    <location>
        <begin position="1410"/>
        <end position="1427"/>
    </location>
</feature>
<feature type="compositionally biased region" description="Acidic residues" evidence="1">
    <location>
        <begin position="567"/>
        <end position="584"/>
    </location>
</feature>
<feature type="compositionally biased region" description="Polar residues" evidence="1">
    <location>
        <begin position="364"/>
        <end position="375"/>
    </location>
</feature>
<feature type="compositionally biased region" description="Acidic residues" evidence="1">
    <location>
        <begin position="1250"/>
        <end position="1264"/>
    </location>
</feature>
<feature type="region of interest" description="Disordered" evidence="1">
    <location>
        <begin position="467"/>
        <end position="487"/>
    </location>
</feature>
<feature type="compositionally biased region" description="Pro residues" evidence="1">
    <location>
        <begin position="386"/>
        <end position="399"/>
    </location>
</feature>
<feature type="compositionally biased region" description="Basic residues" evidence="1">
    <location>
        <begin position="258"/>
        <end position="270"/>
    </location>
</feature>
<feature type="region of interest" description="Disordered" evidence="1">
    <location>
        <begin position="359"/>
        <end position="428"/>
    </location>
</feature>
<feature type="region of interest" description="Disordered" evidence="1">
    <location>
        <begin position="565"/>
        <end position="822"/>
    </location>
</feature>
<name>A0A8H7A0I0_PLEOS</name>
<feature type="compositionally biased region" description="Basic and acidic residues" evidence="1">
    <location>
        <begin position="1265"/>
        <end position="1276"/>
    </location>
</feature>
<accession>A0A8H7A0I0</accession>
<evidence type="ECO:0000259" key="2">
    <source>
        <dbReference type="Pfam" id="PF09444"/>
    </source>
</evidence>
<feature type="compositionally biased region" description="Basic and acidic residues" evidence="1">
    <location>
        <begin position="709"/>
        <end position="734"/>
    </location>
</feature>
<feature type="compositionally biased region" description="Gly residues" evidence="1">
    <location>
        <begin position="1394"/>
        <end position="1405"/>
    </location>
</feature>
<organism evidence="3 4">
    <name type="scientific">Pleurotus ostreatus</name>
    <name type="common">Oyster mushroom</name>
    <name type="synonym">White-rot fungus</name>
    <dbReference type="NCBI Taxonomy" id="5322"/>
    <lineage>
        <taxon>Eukaryota</taxon>
        <taxon>Fungi</taxon>
        <taxon>Dikarya</taxon>
        <taxon>Basidiomycota</taxon>
        <taxon>Agaricomycotina</taxon>
        <taxon>Agaricomycetes</taxon>
        <taxon>Agaricomycetidae</taxon>
        <taxon>Agaricales</taxon>
        <taxon>Pleurotineae</taxon>
        <taxon>Pleurotaceae</taxon>
        <taxon>Pleurotus</taxon>
    </lineage>
</organism>
<feature type="region of interest" description="Disordered" evidence="1">
    <location>
        <begin position="121"/>
        <end position="331"/>
    </location>
</feature>